<reference evidence="3" key="3">
    <citation type="submission" date="2025-09" db="UniProtKB">
        <authorList>
            <consortium name="Ensembl"/>
        </authorList>
    </citation>
    <scope>IDENTIFICATION</scope>
</reference>
<organism evidence="3 4">
    <name type="scientific">Ficedula albicollis</name>
    <name type="common">Collared flycatcher</name>
    <name type="synonym">Muscicapa albicollis</name>
    <dbReference type="NCBI Taxonomy" id="59894"/>
    <lineage>
        <taxon>Eukaryota</taxon>
        <taxon>Metazoa</taxon>
        <taxon>Chordata</taxon>
        <taxon>Craniata</taxon>
        <taxon>Vertebrata</taxon>
        <taxon>Euteleostomi</taxon>
        <taxon>Archelosauria</taxon>
        <taxon>Archosauria</taxon>
        <taxon>Dinosauria</taxon>
        <taxon>Saurischia</taxon>
        <taxon>Theropoda</taxon>
        <taxon>Coelurosauria</taxon>
        <taxon>Aves</taxon>
        <taxon>Neognathae</taxon>
        <taxon>Neoaves</taxon>
        <taxon>Telluraves</taxon>
        <taxon>Australaves</taxon>
        <taxon>Passeriformes</taxon>
        <taxon>Muscicapidae</taxon>
        <taxon>Ficedula</taxon>
    </lineage>
</organism>
<keyword evidence="4" id="KW-1185">Reference proteome</keyword>
<gene>
    <name evidence="3" type="primary">HDAC9</name>
</gene>
<reference evidence="3" key="2">
    <citation type="submission" date="2025-08" db="UniProtKB">
        <authorList>
            <consortium name="Ensembl"/>
        </authorList>
    </citation>
    <scope>IDENTIFICATION</scope>
</reference>
<evidence type="ECO:0000313" key="3">
    <source>
        <dbReference type="Ensembl" id="ENSFALP00000010264.2"/>
    </source>
</evidence>
<accession>U3K5G0</accession>
<dbReference type="InterPro" id="IPR023696">
    <property type="entry name" value="Ureohydrolase_dom_sf"/>
</dbReference>
<dbReference type="GO" id="GO:0000118">
    <property type="term" value="C:histone deacetylase complex"/>
    <property type="evidence" value="ECO:0007669"/>
    <property type="project" value="TreeGrafter"/>
</dbReference>
<dbReference type="PANTHER" id="PTHR10625">
    <property type="entry name" value="HISTONE DEACETYLASE HDAC1-RELATED"/>
    <property type="match status" value="1"/>
</dbReference>
<dbReference type="PANTHER" id="PTHR10625:SF41">
    <property type="entry name" value="HISTONE DEACETYLASE 9"/>
    <property type="match status" value="1"/>
</dbReference>
<sequence>MAVGCVIELAARVASRELQNGFAVVRPPGHHAEESTAMGFCFFNSIAITAKYLRDKLNIGKILIVDLDVHHGNGTQQAFYADPSILYVSLHRYDEGNFFPGSGAPNEVGSGPGEGYNINIAWTGGLDPPMGDVEYLTAFRTVIMPAANEFDPEIVLVSAGFDAVEGHDPPLGGYKVTAKCFGHLTKQLLKLAGGRVVLALEGGHDLTAICDASEACINALLGNELEPLPEDIVHQIPNMNAIASLKKTTEIQSKYWKSVEPYSVPVDCALAESQKQEREETETVSAMASLSVDVEQCVPQEGSRAAGEPMEEEPAL</sequence>
<feature type="domain" description="Histone deacetylase" evidence="2">
    <location>
        <begin position="1"/>
        <end position="220"/>
    </location>
</feature>
<dbReference type="Pfam" id="PF00850">
    <property type="entry name" value="Hist_deacetyl"/>
    <property type="match status" value="1"/>
</dbReference>
<dbReference type="HOGENOM" id="CLU_006530_2_0_1"/>
<dbReference type="InterPro" id="IPR000286">
    <property type="entry name" value="HDACs"/>
</dbReference>
<dbReference type="eggNOG" id="KOG1343">
    <property type="taxonomic scope" value="Eukaryota"/>
</dbReference>
<dbReference type="GeneTree" id="ENSGT00940000160307"/>
<name>U3K5G0_FICAL</name>
<evidence type="ECO:0000313" key="4">
    <source>
        <dbReference type="Proteomes" id="UP000016665"/>
    </source>
</evidence>
<dbReference type="GO" id="GO:0004407">
    <property type="term" value="F:histone deacetylase activity"/>
    <property type="evidence" value="ECO:0007669"/>
    <property type="project" value="TreeGrafter"/>
</dbReference>
<reference evidence="3 4" key="1">
    <citation type="journal article" date="2012" name="Nature">
        <title>The genomic landscape of species divergence in Ficedula flycatchers.</title>
        <authorList>
            <person name="Ellegren H."/>
            <person name="Smeds L."/>
            <person name="Burri R."/>
            <person name="Olason P.I."/>
            <person name="Backstrom N."/>
            <person name="Kawakami T."/>
            <person name="Kunstner A."/>
            <person name="Makinen H."/>
            <person name="Nadachowska-Brzyska K."/>
            <person name="Qvarnstrom A."/>
            <person name="Uebbing S."/>
            <person name="Wolf J.B."/>
        </authorList>
    </citation>
    <scope>NUCLEOTIDE SEQUENCE [LARGE SCALE GENOMIC DNA]</scope>
</reference>
<proteinExistence type="predicted"/>
<dbReference type="Gene3D" id="3.40.800.20">
    <property type="entry name" value="Histone deacetylase domain"/>
    <property type="match status" value="1"/>
</dbReference>
<dbReference type="InterPro" id="IPR023801">
    <property type="entry name" value="His_deacetylse_dom"/>
</dbReference>
<dbReference type="InterPro" id="IPR037138">
    <property type="entry name" value="His_deacetylse_dom_sf"/>
</dbReference>
<dbReference type="AlphaFoldDB" id="U3K5G0"/>
<dbReference type="GO" id="GO:0040029">
    <property type="term" value="P:epigenetic regulation of gene expression"/>
    <property type="evidence" value="ECO:0007669"/>
    <property type="project" value="TreeGrafter"/>
</dbReference>
<dbReference type="PRINTS" id="PR01270">
    <property type="entry name" value="HDASUPER"/>
</dbReference>
<dbReference type="SUPFAM" id="SSF52768">
    <property type="entry name" value="Arginase/deacetylase"/>
    <property type="match status" value="1"/>
</dbReference>
<feature type="region of interest" description="Disordered" evidence="1">
    <location>
        <begin position="296"/>
        <end position="316"/>
    </location>
</feature>
<dbReference type="Proteomes" id="UP000016665">
    <property type="component" value="Chromosome 2"/>
</dbReference>
<protein>
    <recommendedName>
        <fullName evidence="2">Histone deacetylase domain-containing protein</fullName>
    </recommendedName>
</protein>
<dbReference type="STRING" id="59894.ENSFALP00000010264"/>
<evidence type="ECO:0000256" key="1">
    <source>
        <dbReference type="SAM" id="MobiDB-lite"/>
    </source>
</evidence>
<dbReference type="Ensembl" id="ENSFALT00000010304.2">
    <property type="protein sequence ID" value="ENSFALP00000010264.2"/>
    <property type="gene ID" value="ENSFALG00000009805.2"/>
</dbReference>
<evidence type="ECO:0000259" key="2">
    <source>
        <dbReference type="Pfam" id="PF00850"/>
    </source>
</evidence>